<dbReference type="Proteomes" id="UP000470082">
    <property type="component" value="Unassembled WGS sequence"/>
</dbReference>
<evidence type="ECO:0000259" key="1">
    <source>
        <dbReference type="Pfam" id="PF02371"/>
    </source>
</evidence>
<gene>
    <name evidence="2" type="ORF">FYJ50_03815</name>
</gene>
<reference evidence="2 3" key="1">
    <citation type="submission" date="2019-08" db="EMBL/GenBank/DDBJ databases">
        <title>In-depth cultivation of the pig gut microbiome towards novel bacterial diversity and tailored functional studies.</title>
        <authorList>
            <person name="Wylensek D."/>
            <person name="Hitch T.C.A."/>
            <person name="Clavel T."/>
        </authorList>
    </citation>
    <scope>NUCLEOTIDE SEQUENCE [LARGE SCALE GENOMIC DNA]</scope>
    <source>
        <strain evidence="2 3">LKV-178-WT-2G</strain>
    </source>
</reference>
<dbReference type="EMBL" id="VUMM01000004">
    <property type="protein sequence ID" value="MSS01237.1"/>
    <property type="molecule type" value="Genomic_DNA"/>
</dbReference>
<accession>A0A7X2N2I5</accession>
<dbReference type="GO" id="GO:0003677">
    <property type="term" value="F:DNA binding"/>
    <property type="evidence" value="ECO:0007669"/>
    <property type="project" value="InterPro"/>
</dbReference>
<name>A0A7X2N2I5_9FIRM</name>
<proteinExistence type="predicted"/>
<dbReference type="PANTHER" id="PTHR33055:SF15">
    <property type="entry name" value="TRANSPOSASE-RELATED"/>
    <property type="match status" value="1"/>
</dbReference>
<evidence type="ECO:0000313" key="3">
    <source>
        <dbReference type="Proteomes" id="UP000470082"/>
    </source>
</evidence>
<evidence type="ECO:0000313" key="2">
    <source>
        <dbReference type="EMBL" id="MSS01237.1"/>
    </source>
</evidence>
<feature type="domain" description="Transposase IS116/IS110/IS902 C-terminal" evidence="1">
    <location>
        <begin position="7"/>
        <end position="91"/>
    </location>
</feature>
<dbReference type="InterPro" id="IPR047650">
    <property type="entry name" value="Transpos_IS110"/>
</dbReference>
<organism evidence="2 3">
    <name type="scientific">Floccifex porci</name>
    <dbReference type="NCBI Taxonomy" id="2606629"/>
    <lineage>
        <taxon>Bacteria</taxon>
        <taxon>Bacillati</taxon>
        <taxon>Bacillota</taxon>
        <taxon>Erysipelotrichia</taxon>
        <taxon>Erysipelotrichales</taxon>
        <taxon>Erysipelotrichaceae</taxon>
        <taxon>Floccifex</taxon>
    </lineage>
</organism>
<dbReference type="GO" id="GO:0004803">
    <property type="term" value="F:transposase activity"/>
    <property type="evidence" value="ECO:0007669"/>
    <property type="project" value="InterPro"/>
</dbReference>
<sequence length="130" mass="15125">MKETDSPLMKIPGFGYIQTAYLLATIENISRFDSPNKIMAMADLDPKIRQSGQFKESRTRMSKKDNKLLRYTLIRSTNNVRKNSNTMKSYYLKKKSEGKSHYNALGHCSRKLVNYIFFVLSNPDKEFILD</sequence>
<dbReference type="GO" id="GO:0006313">
    <property type="term" value="P:DNA transposition"/>
    <property type="evidence" value="ECO:0007669"/>
    <property type="project" value="InterPro"/>
</dbReference>
<protein>
    <submittedName>
        <fullName evidence="2">IS110 family transposase</fullName>
    </submittedName>
</protein>
<dbReference type="Pfam" id="PF02371">
    <property type="entry name" value="Transposase_20"/>
    <property type="match status" value="1"/>
</dbReference>
<dbReference type="AlphaFoldDB" id="A0A7X2N2I5"/>
<dbReference type="PANTHER" id="PTHR33055">
    <property type="entry name" value="TRANSPOSASE FOR INSERTION SEQUENCE ELEMENT IS1111A"/>
    <property type="match status" value="1"/>
</dbReference>
<comment type="caution">
    <text evidence="2">The sequence shown here is derived from an EMBL/GenBank/DDBJ whole genome shotgun (WGS) entry which is preliminary data.</text>
</comment>
<dbReference type="InterPro" id="IPR003346">
    <property type="entry name" value="Transposase_20"/>
</dbReference>
<keyword evidence="3" id="KW-1185">Reference proteome</keyword>